<organism evidence="1 2">
    <name type="scientific">Koribacter versatilis (strain Ellin345)</name>
    <dbReference type="NCBI Taxonomy" id="204669"/>
    <lineage>
        <taxon>Bacteria</taxon>
        <taxon>Pseudomonadati</taxon>
        <taxon>Acidobacteriota</taxon>
        <taxon>Terriglobia</taxon>
        <taxon>Terriglobales</taxon>
        <taxon>Candidatus Korobacteraceae</taxon>
        <taxon>Candidatus Korobacter</taxon>
    </lineage>
</organism>
<dbReference type="InterPro" id="IPR008928">
    <property type="entry name" value="6-hairpin_glycosidase_sf"/>
</dbReference>
<dbReference type="Gene3D" id="1.50.10.10">
    <property type="match status" value="1"/>
</dbReference>
<protein>
    <recommendedName>
        <fullName evidence="3">Alpha-L-rhamnosidase six-hairpin glycosidase domain-containing protein</fullName>
    </recommendedName>
</protein>
<dbReference type="eggNOG" id="COG3408">
    <property type="taxonomic scope" value="Bacteria"/>
</dbReference>
<dbReference type="KEGG" id="aba:Acid345_0655"/>
<dbReference type="EMBL" id="CP000360">
    <property type="protein sequence ID" value="ABF39660.1"/>
    <property type="molecule type" value="Genomic_DNA"/>
</dbReference>
<dbReference type="InterPro" id="IPR012341">
    <property type="entry name" value="6hp_glycosidase-like_sf"/>
</dbReference>
<dbReference type="OrthoDB" id="5165349at2"/>
<proteinExistence type="predicted"/>
<reference evidence="1 2" key="1">
    <citation type="journal article" date="2009" name="Appl. Environ. Microbiol.">
        <title>Three genomes from the phylum Acidobacteria provide insight into the lifestyles of these microorganisms in soils.</title>
        <authorList>
            <person name="Ward N.L."/>
            <person name="Challacombe J.F."/>
            <person name="Janssen P.H."/>
            <person name="Henrissat B."/>
            <person name="Coutinho P.M."/>
            <person name="Wu M."/>
            <person name="Xie G."/>
            <person name="Haft D.H."/>
            <person name="Sait M."/>
            <person name="Badger J."/>
            <person name="Barabote R.D."/>
            <person name="Bradley B."/>
            <person name="Brettin T.S."/>
            <person name="Brinkac L.M."/>
            <person name="Bruce D."/>
            <person name="Creasy T."/>
            <person name="Daugherty S.C."/>
            <person name="Davidsen T.M."/>
            <person name="DeBoy R.T."/>
            <person name="Detter J.C."/>
            <person name="Dodson R.J."/>
            <person name="Durkin A.S."/>
            <person name="Ganapathy A."/>
            <person name="Gwinn-Giglio M."/>
            <person name="Han C.S."/>
            <person name="Khouri H."/>
            <person name="Kiss H."/>
            <person name="Kothari S.P."/>
            <person name="Madupu R."/>
            <person name="Nelson K.E."/>
            <person name="Nelson W.C."/>
            <person name="Paulsen I."/>
            <person name="Penn K."/>
            <person name="Ren Q."/>
            <person name="Rosovitz M.J."/>
            <person name="Selengut J.D."/>
            <person name="Shrivastava S."/>
            <person name="Sullivan S.A."/>
            <person name="Tapia R."/>
            <person name="Thompson L.S."/>
            <person name="Watkins K.L."/>
            <person name="Yang Q."/>
            <person name="Yu C."/>
            <person name="Zafar N."/>
            <person name="Zhou L."/>
            <person name="Kuske C.R."/>
        </authorList>
    </citation>
    <scope>NUCLEOTIDE SEQUENCE [LARGE SCALE GENOMIC DNA]</scope>
    <source>
        <strain evidence="1 2">Ellin345</strain>
    </source>
</reference>
<dbReference type="AlphaFoldDB" id="Q1ITZ0"/>
<dbReference type="InterPro" id="IPR019546">
    <property type="entry name" value="TAT_signal_bac_arc"/>
</dbReference>
<dbReference type="InterPro" id="IPR006311">
    <property type="entry name" value="TAT_signal"/>
</dbReference>
<dbReference type="Proteomes" id="UP000002432">
    <property type="component" value="Chromosome"/>
</dbReference>
<sequence length="749" mass="82535">MPSSDHDVSRRTFLKFGAAGTTLAALTPTAVANPGFFGTDPIVKKRLTCPPSLADMASDPQRYQFRDLFNSPAAMNEFGYAQVGKSVSAITAISFPPYACCAPPSMPWSPGYLLTCELFLDGRFAAIAPEPEGVVEYQWFPHCVFRNQTMGGLQISTRMFLPSKQRAVMQTITVKNASSGRRTFTLGFDMRGAVAKQTTPWFVNSPGEADNKITYDARRGCLIFEAQHSQIVGVQGFHTSPDRVEQKRMLLFDLELGSRESKSLNFTVALAGDASSAVELYDKLQANFAGIEKESEATFDHLVGSAFTPGNSEFSGNLPRLVTDNEALWKLYHNGFANLLFARRVSPDSVYGPTYLTLSGHVLPTLSFPWDTSLTSLALALLDPTPLRTLVEAWLKLGLHDHHSSDYISGQGAGPWYAVNDTAIVRCAWRYICVTGDFAWLDKKIGAHSVLEGLEEHALYWKKLDPAGHGLGDYGTIENLLEVVSTYLHEVAGMNANNVHSMRVVAAMHEHRGNQVRAQQLRAEAKSLAERIIHDLYVAGKGYWRCRQPDGSFNEVRHCYDFLAVLDNMAEDLSPAQKQEMAAFFWRELRSETWMRALSQSDADATWNIRPDHSCLGAYGAWPAMSAKGLYKAGSSPKLSAWLKQVAKAGNQGPIGQGHFIEDVFPPVNGGARKASEDAPYIEDWCCIAAGSFTELVIDSIFGAELTMKDGIRVNSRLEDFDPNARLEGLRYQGSLYSITKNGAQKQTG</sequence>
<evidence type="ECO:0008006" key="3">
    <source>
        <dbReference type="Google" id="ProtNLM"/>
    </source>
</evidence>
<dbReference type="NCBIfam" id="TIGR01409">
    <property type="entry name" value="TAT_signal_seq"/>
    <property type="match status" value="1"/>
</dbReference>
<dbReference type="HOGENOM" id="CLU_396841_0_0_0"/>
<accession>Q1ITZ0</accession>
<dbReference type="PROSITE" id="PS51318">
    <property type="entry name" value="TAT"/>
    <property type="match status" value="1"/>
</dbReference>
<gene>
    <name evidence="1" type="ordered locus">Acid345_0655</name>
</gene>
<dbReference type="SUPFAM" id="SSF48208">
    <property type="entry name" value="Six-hairpin glycosidases"/>
    <property type="match status" value="1"/>
</dbReference>
<name>Q1ITZ0_KORVE</name>
<dbReference type="EnsemblBacteria" id="ABF39660">
    <property type="protein sequence ID" value="ABF39660"/>
    <property type="gene ID" value="Acid345_0655"/>
</dbReference>
<evidence type="ECO:0000313" key="2">
    <source>
        <dbReference type="Proteomes" id="UP000002432"/>
    </source>
</evidence>
<evidence type="ECO:0000313" key="1">
    <source>
        <dbReference type="EMBL" id="ABF39660.1"/>
    </source>
</evidence>
<dbReference type="STRING" id="204669.Acid345_0655"/>
<dbReference type="RefSeq" id="WP_011521462.1">
    <property type="nucleotide sequence ID" value="NC_008009.1"/>
</dbReference>
<keyword evidence="2" id="KW-1185">Reference proteome</keyword>
<dbReference type="GO" id="GO:0005975">
    <property type="term" value="P:carbohydrate metabolic process"/>
    <property type="evidence" value="ECO:0007669"/>
    <property type="project" value="InterPro"/>
</dbReference>